<evidence type="ECO:0000313" key="2">
    <source>
        <dbReference type="EMBL" id="TWT87042.1"/>
    </source>
</evidence>
<dbReference type="Proteomes" id="UP000316213">
    <property type="component" value="Unassembled WGS sequence"/>
</dbReference>
<dbReference type="EMBL" id="SJPM01000029">
    <property type="protein sequence ID" value="TWT87042.1"/>
    <property type="molecule type" value="Genomic_DNA"/>
</dbReference>
<protein>
    <recommendedName>
        <fullName evidence="1">DUF1570 domain-containing protein</fullName>
    </recommendedName>
</protein>
<dbReference type="OrthoDB" id="291356at2"/>
<gene>
    <name evidence="2" type="ORF">Pla100_59930</name>
</gene>
<dbReference type="Pfam" id="PF07607">
    <property type="entry name" value="DUF1570"/>
    <property type="match status" value="1"/>
</dbReference>
<accession>A0A5C5ZI41</accession>
<proteinExistence type="predicted"/>
<dbReference type="RefSeq" id="WP_146582557.1">
    <property type="nucleotide sequence ID" value="NZ_SJPM01000029.1"/>
</dbReference>
<organism evidence="2 3">
    <name type="scientific">Neorhodopirellula pilleata</name>
    <dbReference type="NCBI Taxonomy" id="2714738"/>
    <lineage>
        <taxon>Bacteria</taxon>
        <taxon>Pseudomonadati</taxon>
        <taxon>Planctomycetota</taxon>
        <taxon>Planctomycetia</taxon>
        <taxon>Pirellulales</taxon>
        <taxon>Pirellulaceae</taxon>
        <taxon>Neorhodopirellula</taxon>
    </lineage>
</organism>
<evidence type="ECO:0000259" key="1">
    <source>
        <dbReference type="Pfam" id="PF07607"/>
    </source>
</evidence>
<sequence length="378" mass="42791">MLSTSLRVLPDAFGALAIAAAFAFLLTAPDSAIANGYQSPTGPRPVEFLINSQWQTGLHLVDSSTESLIMAKDGWLHTVDANKRTENMRPTSERYQPASAMQMRNQLRAEFGRDFDVVATQNFLVVQPRGRGNRWPDMFENSHRAFVEFMTKRGVRVRKGRFPMVAVVLPDARAMYAELDRLKIDVSRVAGIYANRCNRVLTHDGGRLSDIAATVRHEAAHQSAFNSGVHSRVNDTPSWITEGIGQMFEPESLAGGIVGSTHRIADRMNQESIRHLRNTLSLNRSDDMVRWVERLVDGDDAFRDQSSVHTAYAVSWAMMFYLAERDHTAFADVLHFTATRPPFENYRRGQRRIDFERIMGIDTVTFANRLTRYLNELP</sequence>
<feature type="domain" description="DUF1570" evidence="1">
    <location>
        <begin position="212"/>
        <end position="344"/>
    </location>
</feature>
<reference evidence="2 3" key="1">
    <citation type="submission" date="2019-02" db="EMBL/GenBank/DDBJ databases">
        <title>Deep-cultivation of Planctomycetes and their phenomic and genomic characterization uncovers novel biology.</title>
        <authorList>
            <person name="Wiegand S."/>
            <person name="Jogler M."/>
            <person name="Boedeker C."/>
            <person name="Pinto D."/>
            <person name="Vollmers J."/>
            <person name="Rivas-Marin E."/>
            <person name="Kohn T."/>
            <person name="Peeters S.H."/>
            <person name="Heuer A."/>
            <person name="Rast P."/>
            <person name="Oberbeckmann S."/>
            <person name="Bunk B."/>
            <person name="Jeske O."/>
            <person name="Meyerdierks A."/>
            <person name="Storesund J.E."/>
            <person name="Kallscheuer N."/>
            <person name="Luecker S."/>
            <person name="Lage O.M."/>
            <person name="Pohl T."/>
            <person name="Merkel B.J."/>
            <person name="Hornburger P."/>
            <person name="Mueller R.-W."/>
            <person name="Bruemmer F."/>
            <person name="Labrenz M."/>
            <person name="Spormann A.M."/>
            <person name="Op Den Camp H."/>
            <person name="Overmann J."/>
            <person name="Amann R."/>
            <person name="Jetten M.S.M."/>
            <person name="Mascher T."/>
            <person name="Medema M.H."/>
            <person name="Devos D.P."/>
            <person name="Kaster A.-K."/>
            <person name="Ovreas L."/>
            <person name="Rohde M."/>
            <person name="Galperin M.Y."/>
            <person name="Jogler C."/>
        </authorList>
    </citation>
    <scope>NUCLEOTIDE SEQUENCE [LARGE SCALE GENOMIC DNA]</scope>
    <source>
        <strain evidence="2 3">Pla100</strain>
    </source>
</reference>
<comment type="caution">
    <text evidence="2">The sequence shown here is derived from an EMBL/GenBank/DDBJ whole genome shotgun (WGS) entry which is preliminary data.</text>
</comment>
<dbReference type="AlphaFoldDB" id="A0A5C5ZI41"/>
<dbReference type="InterPro" id="IPR011464">
    <property type="entry name" value="DUF1570"/>
</dbReference>
<name>A0A5C5ZI41_9BACT</name>
<keyword evidence="3" id="KW-1185">Reference proteome</keyword>
<evidence type="ECO:0000313" key="3">
    <source>
        <dbReference type="Proteomes" id="UP000316213"/>
    </source>
</evidence>